<dbReference type="AlphaFoldDB" id="A0A1I6NY88"/>
<name>A0A1I6NY88_9FLAO</name>
<dbReference type="RefSeq" id="WP_074976150.1">
    <property type="nucleotide sequence ID" value="NZ_FPAG01000001.1"/>
</dbReference>
<evidence type="ECO:0000313" key="2">
    <source>
        <dbReference type="Proteomes" id="UP000183209"/>
    </source>
</evidence>
<dbReference type="OrthoDB" id="1450227at2"/>
<dbReference type="Proteomes" id="UP000183209">
    <property type="component" value="Unassembled WGS sequence"/>
</dbReference>
<gene>
    <name evidence="1" type="ORF">SAMN04487906_0010</name>
</gene>
<proteinExistence type="predicted"/>
<protein>
    <submittedName>
        <fullName evidence="1">Uncharacterized protein</fullName>
    </submittedName>
</protein>
<dbReference type="EMBL" id="FPAG01000001">
    <property type="protein sequence ID" value="SFS32839.1"/>
    <property type="molecule type" value="Genomic_DNA"/>
</dbReference>
<reference evidence="1 2" key="1">
    <citation type="submission" date="2016-10" db="EMBL/GenBank/DDBJ databases">
        <authorList>
            <person name="de Groot N.N."/>
        </authorList>
    </citation>
    <scope>NUCLEOTIDE SEQUENCE [LARGE SCALE GENOMIC DNA]</scope>
    <source>
        <strain evidence="1 2">CGMCC 1.6114</strain>
    </source>
</reference>
<accession>A0A1I6NY88</accession>
<sequence length="89" mass="10378">MGLTDNPVYNGDPISDAQHQYMAENYVTPIAQAIRQIDGNRYSLDFYMWHGWKGLESTYDFKHKLNTNQKSDYVQKQQQINISTNVTCE</sequence>
<organism evidence="1 2">
    <name type="scientific">Zhouia amylolytica</name>
    <dbReference type="NCBI Taxonomy" id="376730"/>
    <lineage>
        <taxon>Bacteria</taxon>
        <taxon>Pseudomonadati</taxon>
        <taxon>Bacteroidota</taxon>
        <taxon>Flavobacteriia</taxon>
        <taxon>Flavobacteriales</taxon>
        <taxon>Flavobacteriaceae</taxon>
        <taxon>Zhouia</taxon>
    </lineage>
</organism>
<evidence type="ECO:0000313" key="1">
    <source>
        <dbReference type="EMBL" id="SFS32839.1"/>
    </source>
</evidence>